<dbReference type="InterPro" id="IPR006085">
    <property type="entry name" value="XPG_DNA_repair_N"/>
</dbReference>
<evidence type="ECO:0000313" key="13">
    <source>
        <dbReference type="EMBL" id="CCD25403.1"/>
    </source>
</evidence>
<gene>
    <name evidence="13" type="primary">NDAI0F00840</name>
    <name evidence="13" type="ordered locus">NDAI_0F00840</name>
</gene>
<dbReference type="eggNOG" id="KOG2518">
    <property type="taxonomic scope" value="Eukaryota"/>
</dbReference>
<dbReference type="PANTHER" id="PTHR11081:SF65">
    <property type="entry name" value="DNA DAMAGE-INDUCIBLE PROTEIN DIN7-RELATED"/>
    <property type="match status" value="1"/>
</dbReference>
<dbReference type="OrthoDB" id="26491at2759"/>
<keyword evidence="5" id="KW-0227">DNA damage</keyword>
<dbReference type="GO" id="GO:0000706">
    <property type="term" value="P:meiotic DNA double-strand break processing"/>
    <property type="evidence" value="ECO:0007669"/>
    <property type="project" value="EnsemblFungi"/>
</dbReference>
<evidence type="ECO:0000256" key="3">
    <source>
        <dbReference type="ARBA" id="ARBA00022722"/>
    </source>
</evidence>
<sequence>MGIQGFLPQLKPIQNPVTLHRYEGQTLAIDGYAWLHRASCSCAYELVMNKPTAKYLQFFIKKISMLKRYNIEPYLVFDGDSVPVKKGTELKRREKRTENKTIAERLWNSGEKKNAMDYFQKCVDVTPEMAKCVIDYCKTNDIKYIVAPFEADPQMVYLEKQNEVQGIISEDSDLLIFGCRRLITKLNDYGECIEICRDDFTRLPRKFPLGQLDSEGLRTLVCLSGCDYTDGIARIGLVTAIKLVQRYKKMDRIILGIQREGKFKVCAEFIEEYRKADYAFQYQRVFCPQQKKIVSLNEIPKDLNVESLKLISQCIGCVIGLESQVKQEIVDENDIDHLLHSRLAFGELHPNDFHKRLVNREHKLQLVSKSEAQISLTGELIDSTANKENNKPIDSFFRRIEKKSSSKAKNKSLISKNQKVPLFLTQSAFNIDTRKGKEERSDINNPTKRRKLVAAPPVRILTSSRYFSRSSTETKTDTANEDEDATSEDAISTEIPESELPTEVPSSLDYITTAISLPETANQNDEPFSGKNFMEDDGKLGENDTEVLSEIEFDYEVENPNSLKDTNIVRPNVKDSFYRTSLTRNNTSPPISPFWNTLQKFRYSNSSDRPESRVPLTPRHPNRQSEMVHHSLENHVSETRNTKDVVTKPGLAISKYSEHATNHRPRSKTLVVQSGVRENTKTLDMYSSTKKQEEQKVMCTAVPAKRSVSLLSQFVYSNTKNGG</sequence>
<evidence type="ECO:0000256" key="9">
    <source>
        <dbReference type="ARBA" id="ARBA00023242"/>
    </source>
</evidence>
<dbReference type="SMART" id="SM00485">
    <property type="entry name" value="XPGN"/>
    <property type="match status" value="1"/>
</dbReference>
<evidence type="ECO:0000256" key="6">
    <source>
        <dbReference type="ARBA" id="ARBA00022801"/>
    </source>
</evidence>
<feature type="region of interest" description="Disordered" evidence="10">
    <location>
        <begin position="604"/>
        <end position="623"/>
    </location>
</feature>
<dbReference type="PANTHER" id="PTHR11081">
    <property type="entry name" value="FLAP ENDONUCLEASE FAMILY MEMBER"/>
    <property type="match status" value="1"/>
</dbReference>
<evidence type="ECO:0000259" key="12">
    <source>
        <dbReference type="SMART" id="SM00485"/>
    </source>
</evidence>
<dbReference type="GO" id="GO:0007534">
    <property type="term" value="P:gene conversion at mating-type locus"/>
    <property type="evidence" value="ECO:0007669"/>
    <property type="project" value="EnsemblFungi"/>
</dbReference>
<reference evidence="13 14" key="1">
    <citation type="journal article" date="2011" name="Proc. Natl. Acad. Sci. U.S.A.">
        <title>Evolutionary erosion of yeast sex chromosomes by mating-type switching accidents.</title>
        <authorList>
            <person name="Gordon J.L."/>
            <person name="Armisen D."/>
            <person name="Proux-Wera E."/>
            <person name="Oheigeartaigh S.S."/>
            <person name="Byrne K.P."/>
            <person name="Wolfe K.H."/>
        </authorList>
    </citation>
    <scope>NUCLEOTIDE SEQUENCE [LARGE SCALE GENOMIC DNA]</scope>
    <source>
        <strain evidence="14">ATCC 10597 / BCRC 20456 / CBS 421 / NBRC 0211 / NRRL Y-12639</strain>
    </source>
</reference>
<evidence type="ECO:0000256" key="5">
    <source>
        <dbReference type="ARBA" id="ARBA00022763"/>
    </source>
</evidence>
<dbReference type="GO" id="GO:0008409">
    <property type="term" value="F:5'-3' exonuclease activity"/>
    <property type="evidence" value="ECO:0007669"/>
    <property type="project" value="EnsemblFungi"/>
</dbReference>
<dbReference type="GO" id="GO:0005634">
    <property type="term" value="C:nucleus"/>
    <property type="evidence" value="ECO:0007669"/>
    <property type="project" value="UniProtKB-SubCell"/>
</dbReference>
<dbReference type="InterPro" id="IPR029060">
    <property type="entry name" value="PIN-like_dom_sf"/>
</dbReference>
<feature type="region of interest" description="Disordered" evidence="10">
    <location>
        <begin position="465"/>
        <end position="490"/>
    </location>
</feature>
<comment type="cofactor">
    <cofactor evidence="1">
        <name>Mg(2+)</name>
        <dbReference type="ChEBI" id="CHEBI:18420"/>
    </cofactor>
</comment>
<dbReference type="InterPro" id="IPR044752">
    <property type="entry name" value="PIN-like_EXO1"/>
</dbReference>
<evidence type="ECO:0000313" key="14">
    <source>
        <dbReference type="Proteomes" id="UP000000689"/>
    </source>
</evidence>
<dbReference type="GO" id="GO:0044818">
    <property type="term" value="P:mitotic G2/M transition checkpoint"/>
    <property type="evidence" value="ECO:0007669"/>
    <property type="project" value="EnsemblFungi"/>
</dbReference>
<dbReference type="InterPro" id="IPR036279">
    <property type="entry name" value="5-3_exonuclease_C_sf"/>
</dbReference>
<evidence type="ECO:0000256" key="10">
    <source>
        <dbReference type="SAM" id="MobiDB-lite"/>
    </source>
</evidence>
<evidence type="ECO:0000256" key="2">
    <source>
        <dbReference type="ARBA" id="ARBA00004123"/>
    </source>
</evidence>
<dbReference type="EMBL" id="HE580272">
    <property type="protein sequence ID" value="CCD25403.1"/>
    <property type="molecule type" value="Genomic_DNA"/>
</dbReference>
<dbReference type="Pfam" id="PF00752">
    <property type="entry name" value="XPG_N"/>
    <property type="match status" value="1"/>
</dbReference>
<dbReference type="PRINTS" id="PR00853">
    <property type="entry name" value="XPGRADSUPER"/>
</dbReference>
<dbReference type="HOGENOM" id="CLU_008978_5_0_1"/>
<evidence type="ECO:0000256" key="7">
    <source>
        <dbReference type="ARBA" id="ARBA00022842"/>
    </source>
</evidence>
<dbReference type="Gene3D" id="3.40.50.1010">
    <property type="entry name" value="5'-nuclease"/>
    <property type="match status" value="1"/>
</dbReference>
<comment type="subcellular location">
    <subcellularLocation>
        <location evidence="2">Nucleus</location>
    </subcellularLocation>
</comment>
<name>G0WC92_NAUDC</name>
<keyword evidence="4" id="KW-0479">Metal-binding</keyword>
<dbReference type="FunFam" id="3.40.50.1010:FF:000002">
    <property type="entry name" value="Exonuclease 1, putative"/>
    <property type="match status" value="1"/>
</dbReference>
<dbReference type="GeneID" id="11499142"/>
<dbReference type="Proteomes" id="UP000000689">
    <property type="component" value="Chromosome 6"/>
</dbReference>
<dbReference type="SUPFAM" id="SSF47807">
    <property type="entry name" value="5' to 3' exonuclease, C-terminal subdomain"/>
    <property type="match status" value="1"/>
</dbReference>
<dbReference type="GO" id="GO:0003677">
    <property type="term" value="F:DNA binding"/>
    <property type="evidence" value="ECO:0007669"/>
    <property type="project" value="InterPro"/>
</dbReference>
<keyword evidence="14" id="KW-1185">Reference proteome</keyword>
<evidence type="ECO:0000256" key="4">
    <source>
        <dbReference type="ARBA" id="ARBA00022723"/>
    </source>
</evidence>
<keyword evidence="9" id="KW-0539">Nucleus</keyword>
<dbReference type="SMART" id="SM00279">
    <property type="entry name" value="HhH2"/>
    <property type="match status" value="1"/>
</dbReference>
<dbReference type="AlphaFoldDB" id="G0WC92"/>
<keyword evidence="7" id="KW-0460">Magnesium</keyword>
<keyword evidence="8" id="KW-0234">DNA repair</keyword>
<protein>
    <submittedName>
        <fullName evidence="13">Uncharacterized protein</fullName>
    </submittedName>
</protein>
<feature type="domain" description="XPG N-terminal" evidence="12">
    <location>
        <begin position="1"/>
        <end position="99"/>
    </location>
</feature>
<dbReference type="Pfam" id="PF00867">
    <property type="entry name" value="XPG_I"/>
    <property type="match status" value="1"/>
</dbReference>
<dbReference type="GO" id="GO:0017108">
    <property type="term" value="F:5'-flap endonuclease activity"/>
    <property type="evidence" value="ECO:0007669"/>
    <property type="project" value="EnsemblFungi"/>
</dbReference>
<dbReference type="GO" id="GO:0046872">
    <property type="term" value="F:metal ion binding"/>
    <property type="evidence" value="ECO:0007669"/>
    <property type="project" value="UniProtKB-KW"/>
</dbReference>
<dbReference type="InterPro" id="IPR008918">
    <property type="entry name" value="HhH2"/>
</dbReference>
<dbReference type="Gene3D" id="1.10.150.20">
    <property type="entry name" value="5' to 3' exonuclease, C-terminal subdomain"/>
    <property type="match status" value="1"/>
</dbReference>
<dbReference type="CDD" id="cd09857">
    <property type="entry name" value="PIN_EXO1"/>
    <property type="match status" value="1"/>
</dbReference>
<dbReference type="SUPFAM" id="SSF88723">
    <property type="entry name" value="PIN domain-like"/>
    <property type="match status" value="1"/>
</dbReference>
<dbReference type="OMA" id="IDHETHS"/>
<evidence type="ECO:0000256" key="8">
    <source>
        <dbReference type="ARBA" id="ARBA00023204"/>
    </source>
</evidence>
<dbReference type="InterPro" id="IPR006084">
    <property type="entry name" value="XPG/Rad2"/>
</dbReference>
<evidence type="ECO:0000256" key="1">
    <source>
        <dbReference type="ARBA" id="ARBA00001946"/>
    </source>
</evidence>
<keyword evidence="3" id="KW-0540">Nuclease</keyword>
<organism evidence="13 14">
    <name type="scientific">Naumovozyma dairenensis (strain ATCC 10597 / BCRC 20456 / CBS 421 / NBRC 0211 / NRRL Y-12639)</name>
    <name type="common">Saccharomyces dairenensis</name>
    <dbReference type="NCBI Taxonomy" id="1071378"/>
    <lineage>
        <taxon>Eukaryota</taxon>
        <taxon>Fungi</taxon>
        <taxon>Dikarya</taxon>
        <taxon>Ascomycota</taxon>
        <taxon>Saccharomycotina</taxon>
        <taxon>Saccharomycetes</taxon>
        <taxon>Saccharomycetales</taxon>
        <taxon>Saccharomycetaceae</taxon>
        <taxon>Naumovozyma</taxon>
    </lineage>
</organism>
<dbReference type="FunFam" id="1.10.150.20:FF:000011">
    <property type="entry name" value="exonuclease 1"/>
    <property type="match status" value="1"/>
</dbReference>
<dbReference type="SMART" id="SM00484">
    <property type="entry name" value="XPGI"/>
    <property type="match status" value="1"/>
</dbReference>
<accession>G0WC92</accession>
<dbReference type="GO" id="GO:0006298">
    <property type="term" value="P:mismatch repair"/>
    <property type="evidence" value="ECO:0007669"/>
    <property type="project" value="EnsemblFungi"/>
</dbReference>
<dbReference type="GO" id="GO:0031860">
    <property type="term" value="P:telomeric 3' overhang formation"/>
    <property type="evidence" value="ECO:0007669"/>
    <property type="project" value="EnsemblFungi"/>
</dbReference>
<dbReference type="RefSeq" id="XP_003670646.1">
    <property type="nucleotide sequence ID" value="XM_003670598.1"/>
</dbReference>
<dbReference type="InterPro" id="IPR006086">
    <property type="entry name" value="XPG-I_dom"/>
</dbReference>
<keyword evidence="6" id="KW-0378">Hydrolase</keyword>
<proteinExistence type="predicted"/>
<feature type="domain" description="XPG-I" evidence="11">
    <location>
        <begin position="138"/>
        <end position="209"/>
    </location>
</feature>
<evidence type="ECO:0000259" key="11">
    <source>
        <dbReference type="SMART" id="SM00484"/>
    </source>
</evidence>
<dbReference type="STRING" id="1071378.G0WC92"/>
<dbReference type="KEGG" id="ndi:NDAI_0F00840"/>